<sequence length="54" mass="6174">MNFICTRIRNVLSYHRVDAICKPLSIKLLTIIPAAFQYDFVQLTGVVLINLSNH</sequence>
<dbReference type="BioCyc" id="PSYR629263:G11X0-5197-MONOMER"/>
<name>F3GFZ8_PSESJ</name>
<dbReference type="HOGENOM" id="CLU_3047115_0_0_6"/>
<protein>
    <submittedName>
        <fullName evidence="1">Uncharacterized protein</fullName>
    </submittedName>
</protein>
<dbReference type="AlphaFoldDB" id="F3GFZ8"/>
<accession>F3GFZ8</accession>
<dbReference type="Proteomes" id="UP000004986">
    <property type="component" value="Unassembled WGS sequence"/>
</dbReference>
<reference evidence="1 2" key="1">
    <citation type="journal article" date="2011" name="PLoS Pathog.">
        <title>Dynamic evolution of pathogenicity revealed by sequencing and comparative genomics of 19 Pseudomonas syringae isolates.</title>
        <authorList>
            <person name="Baltrus D.A."/>
            <person name="Nishimura M.T."/>
            <person name="Romanchuk A."/>
            <person name="Chang J.H."/>
            <person name="Mukhtar M.S."/>
            <person name="Cherkis K."/>
            <person name="Roach J."/>
            <person name="Grant S.R."/>
            <person name="Jones C.D."/>
            <person name="Dangl J.L."/>
        </authorList>
    </citation>
    <scope>NUCLEOTIDE SEQUENCE [LARGE SCALE GENOMIC DNA]</scope>
    <source>
        <strain evidence="1 2">1704B</strain>
    </source>
</reference>
<dbReference type="EMBL" id="AEAI01001452">
    <property type="protein sequence ID" value="EGH45998.1"/>
    <property type="molecule type" value="Genomic_DNA"/>
</dbReference>
<organism evidence="1 2">
    <name type="scientific">Pseudomonas syringae pv. pisi str. 1704B</name>
    <dbReference type="NCBI Taxonomy" id="629263"/>
    <lineage>
        <taxon>Bacteria</taxon>
        <taxon>Pseudomonadati</taxon>
        <taxon>Pseudomonadota</taxon>
        <taxon>Gammaproteobacteria</taxon>
        <taxon>Pseudomonadales</taxon>
        <taxon>Pseudomonadaceae</taxon>
        <taxon>Pseudomonas</taxon>
        <taxon>Pseudomonas syringae</taxon>
    </lineage>
</organism>
<keyword evidence="2" id="KW-1185">Reference proteome</keyword>
<gene>
    <name evidence="1" type="ORF">PSYPI_28224</name>
</gene>
<evidence type="ECO:0000313" key="1">
    <source>
        <dbReference type="EMBL" id="EGH45998.1"/>
    </source>
</evidence>
<proteinExistence type="predicted"/>
<evidence type="ECO:0000313" key="2">
    <source>
        <dbReference type="Proteomes" id="UP000004986"/>
    </source>
</evidence>
<comment type="caution">
    <text evidence="1">The sequence shown here is derived from an EMBL/GenBank/DDBJ whole genome shotgun (WGS) entry which is preliminary data.</text>
</comment>